<dbReference type="PANTHER" id="PTHR32063">
    <property type="match status" value="1"/>
</dbReference>
<dbReference type="Gene3D" id="3.30.70.1320">
    <property type="entry name" value="Multidrug efflux transporter AcrB pore domain like"/>
    <property type="match status" value="1"/>
</dbReference>
<dbReference type="GO" id="GO:0005886">
    <property type="term" value="C:plasma membrane"/>
    <property type="evidence" value="ECO:0007669"/>
    <property type="project" value="TreeGrafter"/>
</dbReference>
<dbReference type="OrthoDB" id="9798415at2"/>
<dbReference type="STRING" id="1770058.A3840_03275"/>
<dbReference type="Gene3D" id="1.20.1640.10">
    <property type="entry name" value="Multidrug efflux transporter AcrB transmembrane domain"/>
    <property type="match status" value="2"/>
</dbReference>
<dbReference type="GO" id="GO:0042910">
    <property type="term" value="F:xenobiotic transmembrane transporter activity"/>
    <property type="evidence" value="ECO:0007669"/>
    <property type="project" value="TreeGrafter"/>
</dbReference>
<feature type="transmembrane region" description="Helical" evidence="1">
    <location>
        <begin position="428"/>
        <end position="453"/>
    </location>
</feature>
<keyword evidence="1" id="KW-0472">Membrane</keyword>
<dbReference type="Proteomes" id="UP000078389">
    <property type="component" value="Unassembled WGS sequence"/>
</dbReference>
<evidence type="ECO:0000313" key="2">
    <source>
        <dbReference type="EMBL" id="OAM79291.1"/>
    </source>
</evidence>
<dbReference type="RefSeq" id="WP_067451792.1">
    <property type="nucleotide sequence ID" value="NZ_LVVY01000063.1"/>
</dbReference>
<feature type="transmembrane region" description="Helical" evidence="1">
    <location>
        <begin position="964"/>
        <end position="983"/>
    </location>
</feature>
<feature type="transmembrane region" description="Helical" evidence="1">
    <location>
        <begin position="459"/>
        <end position="487"/>
    </location>
</feature>
<organism evidence="2 3">
    <name type="scientific">Devosia elaeis</name>
    <dbReference type="NCBI Taxonomy" id="1770058"/>
    <lineage>
        <taxon>Bacteria</taxon>
        <taxon>Pseudomonadati</taxon>
        <taxon>Pseudomonadota</taxon>
        <taxon>Alphaproteobacteria</taxon>
        <taxon>Hyphomicrobiales</taxon>
        <taxon>Devosiaceae</taxon>
        <taxon>Devosia</taxon>
    </lineage>
</organism>
<feature type="transmembrane region" description="Helical" evidence="1">
    <location>
        <begin position="1040"/>
        <end position="1058"/>
    </location>
</feature>
<dbReference type="EMBL" id="LVVY01000063">
    <property type="protein sequence ID" value="OAM79291.1"/>
    <property type="molecule type" value="Genomic_DNA"/>
</dbReference>
<reference evidence="2 3" key="1">
    <citation type="submission" date="2016-03" db="EMBL/GenBank/DDBJ databases">
        <title>Genome sequencing of Devosia sp. S37.</title>
        <authorList>
            <person name="Mohd Nor M."/>
        </authorList>
    </citation>
    <scope>NUCLEOTIDE SEQUENCE [LARGE SCALE GENOMIC DNA]</scope>
    <source>
        <strain evidence="2 3">S37</strain>
    </source>
</reference>
<dbReference type="SUPFAM" id="SSF82714">
    <property type="entry name" value="Multidrug efflux transporter AcrB TolC docking domain, DN and DC subdomains"/>
    <property type="match status" value="2"/>
</dbReference>
<feature type="transmembrane region" description="Helical" evidence="1">
    <location>
        <begin position="327"/>
        <end position="349"/>
    </location>
</feature>
<dbReference type="AlphaFoldDB" id="A0A178I2E4"/>
<dbReference type="InterPro" id="IPR001036">
    <property type="entry name" value="Acrflvin-R"/>
</dbReference>
<dbReference type="SUPFAM" id="SSF82693">
    <property type="entry name" value="Multidrug efflux transporter AcrB pore domain, PN1, PN2, PC1 and PC2 subdomains"/>
    <property type="match status" value="2"/>
</dbReference>
<dbReference type="Gene3D" id="3.30.70.1440">
    <property type="entry name" value="Multidrug efflux transporter AcrB pore domain"/>
    <property type="match status" value="1"/>
</dbReference>
<sequence>MLDFIERILRMPRVVLTIMVIILAAGASAYMSMPKESFPAIDVPYLYVSISQTGVSPRDAENLLAKPAEEELANLPGLQNISSTSTTGHASVFLEFDINTDKDKALQDTRARMDAVKAKLPADADDPTVNEIDLVGMPIISVAVYGSAPEKELVRRAEQLQDALEGIAEVREATLSGARKEQLEVRIDLLRLEAYGLTANQLLDALARNNMVVPAGTLNTGQGSFNIEVPGLITNPEDVYNLPLKTDGNTIVTFGQVATITRTLADATEYTQVNGSPALILGISKKLGTNIIDVSDKVRATTEEAAKDWPSGVTYSFFLDQAETTTALFRSLEAAVLTAVALVLITCIATLGVRPALMIGLSIPLSFMMAFLVASALGMTINMMVMFGLVIAVGVLVDDPVVVVEYAERKLQEGVPKREAFIMAMRKMFIPVVGATATTLGAFVPLLFWPGIIGKFMSYLPMIVIIVMVASFISALIFMPVIGSVIASTHVDKKAKEKADVVMYPDKFDTSRVTGMTGIYVRIMDKLLHWPLPTLAVGFGIIATIFVAYSMNPTGTEAFPASEPEFATVAVVGRGNYSPEEIRAMMVEVEDQLLQVHGIQDVIMQFGTTGAFGSLPPDTIGNFQLQLTNWNHRVPATEIFADIRERVAGFAGLDVQVLAAENGPPAGKDINLRVESTNYDDLVPVVTAIRNHLETWPEAVDIEDGRPSPGIDWQITVNRAEAGTYGVGVRELAPYVQLITSGVKLGTYRDAESGDELDIRVRLPREERTFDALDSMRIATAEGLVPVSNFIERKAVPKVANIQRRNQVYTMPVAASLTNLPEGVYAADKVQELQGWIAEQDFPQTVTVAFGGAEEQMGDANAFIGQAMMMAMALIFFILLLEYNSFYQVMVTLSTVIMSVAGVLLGMLATGMSFSAIMTGLGIVALAGIVVKNGIVLIDTYNDYHRHQDVEAVKAMLLTVSQRVRPVLLTAFLTALGVIPMWANVEFDFIRREIVIGGLAGSWFIHLSAALVSGLFFSTALTLVMVPVMITAPTVMRKQFGWLGSLFGALGGWIASPFRRGKAVAVPAGFDGMAIEVPEDADSAKRYIVSKEAGLTEKEANGVTVVSRRDAAE</sequence>
<dbReference type="Gene3D" id="3.30.70.1430">
    <property type="entry name" value="Multidrug efflux transporter AcrB pore domain"/>
    <property type="match status" value="2"/>
</dbReference>
<accession>A0A178I2E4</accession>
<evidence type="ECO:0008006" key="4">
    <source>
        <dbReference type="Google" id="ProtNLM"/>
    </source>
</evidence>
<feature type="transmembrane region" description="Helical" evidence="1">
    <location>
        <begin position="356"/>
        <end position="377"/>
    </location>
</feature>
<dbReference type="Pfam" id="PF00873">
    <property type="entry name" value="ACR_tran"/>
    <property type="match status" value="1"/>
</dbReference>
<dbReference type="SUPFAM" id="SSF82866">
    <property type="entry name" value="Multidrug efflux transporter AcrB transmembrane domain"/>
    <property type="match status" value="2"/>
</dbReference>
<keyword evidence="3" id="KW-1185">Reference proteome</keyword>
<protein>
    <recommendedName>
        <fullName evidence="4">Transporter</fullName>
    </recommendedName>
</protein>
<feature type="transmembrane region" description="Helical" evidence="1">
    <location>
        <begin position="863"/>
        <end position="881"/>
    </location>
</feature>
<evidence type="ECO:0000256" key="1">
    <source>
        <dbReference type="SAM" id="Phobius"/>
    </source>
</evidence>
<feature type="transmembrane region" description="Helical" evidence="1">
    <location>
        <begin position="383"/>
        <end position="407"/>
    </location>
</feature>
<dbReference type="InterPro" id="IPR027463">
    <property type="entry name" value="AcrB_DN_DC_subdom"/>
</dbReference>
<evidence type="ECO:0000313" key="3">
    <source>
        <dbReference type="Proteomes" id="UP000078389"/>
    </source>
</evidence>
<comment type="caution">
    <text evidence="2">The sequence shown here is derived from an EMBL/GenBank/DDBJ whole genome shotgun (WGS) entry which is preliminary data.</text>
</comment>
<keyword evidence="1" id="KW-1133">Transmembrane helix</keyword>
<proteinExistence type="predicted"/>
<feature type="transmembrane region" description="Helical" evidence="1">
    <location>
        <begin position="1003"/>
        <end position="1028"/>
    </location>
</feature>
<dbReference type="Gene3D" id="3.30.2090.10">
    <property type="entry name" value="Multidrug efflux transporter AcrB TolC docking domain, DN and DC subdomains"/>
    <property type="match status" value="2"/>
</dbReference>
<dbReference type="PANTHER" id="PTHR32063:SF0">
    <property type="entry name" value="SWARMING MOTILITY PROTEIN SWRC"/>
    <property type="match status" value="1"/>
</dbReference>
<keyword evidence="1" id="KW-0812">Transmembrane</keyword>
<feature type="transmembrane region" description="Helical" evidence="1">
    <location>
        <begin position="532"/>
        <end position="551"/>
    </location>
</feature>
<feature type="transmembrane region" description="Helical" evidence="1">
    <location>
        <begin position="886"/>
        <end position="908"/>
    </location>
</feature>
<gene>
    <name evidence="2" type="ORF">A3840_03275</name>
</gene>
<dbReference type="PRINTS" id="PR00702">
    <property type="entry name" value="ACRIFLAVINRP"/>
</dbReference>
<feature type="transmembrane region" description="Helical" evidence="1">
    <location>
        <begin position="914"/>
        <end position="938"/>
    </location>
</feature>
<name>A0A178I2E4_9HYPH</name>